<evidence type="ECO:0000313" key="3">
    <source>
        <dbReference type="Proteomes" id="UP000198546"/>
    </source>
</evidence>
<dbReference type="EMBL" id="LT629688">
    <property type="protein sequence ID" value="SDD97673.1"/>
    <property type="molecule type" value="Genomic_DNA"/>
</dbReference>
<dbReference type="AlphaFoldDB" id="A0A1G6Z5V7"/>
<accession>A0A1G6Z5V7</accession>
<dbReference type="InterPro" id="IPR011335">
    <property type="entry name" value="Restrct_endonuc-II-like"/>
</dbReference>
<dbReference type="SUPFAM" id="SSF52980">
    <property type="entry name" value="Restriction endonuclease-like"/>
    <property type="match status" value="1"/>
</dbReference>
<evidence type="ECO:0000313" key="2">
    <source>
        <dbReference type="EMBL" id="SDD97673.1"/>
    </source>
</evidence>
<keyword evidence="2" id="KW-0540">Nuclease</keyword>
<dbReference type="Gene3D" id="3.40.960.10">
    <property type="entry name" value="VSR Endonuclease"/>
    <property type="match status" value="1"/>
</dbReference>
<gene>
    <name evidence="2" type="ORF">SAMN04489747_2189</name>
</gene>
<dbReference type="Pfam" id="PF04480">
    <property type="entry name" value="DUF559"/>
    <property type="match status" value="1"/>
</dbReference>
<dbReference type="STRING" id="675864.SAMN04489747_2189"/>
<protein>
    <submittedName>
        <fullName evidence="2">Very-short-patch-repair endonuclease</fullName>
    </submittedName>
</protein>
<dbReference type="InterPro" id="IPR007569">
    <property type="entry name" value="DUF559"/>
</dbReference>
<dbReference type="GO" id="GO:0004519">
    <property type="term" value="F:endonuclease activity"/>
    <property type="evidence" value="ECO:0007669"/>
    <property type="project" value="UniProtKB-KW"/>
</dbReference>
<feature type="domain" description="DUF559" evidence="1">
    <location>
        <begin position="190"/>
        <end position="279"/>
    </location>
</feature>
<sequence length="284" mass="31643">MSLSHLLHTDGFVVLSEHPQLRSAVESATRRGRLHKLLPGVYAPDPDALSVAAKSMAVCAWDPEAVVTGDAALRLFLQHGRAGAAVDVATPAKHRPQRCYRFSCRRVPPELVVHGRRLRVVKPALAAIDLAVTDDGSAIDLVLRQRAATLAQLRAALAATPRRHGNARRAEVVLDSRDAPWSPAERRAHRILRGAGVGGWRANVPIEVARRTYYGDIVFARERVVLEVDGFEFHSTREAFELDRRRQNDLQLDGWLVLRVTWLMLEDEPEVVLDWVRRALAARA</sequence>
<dbReference type="RefSeq" id="WP_090593322.1">
    <property type="nucleotide sequence ID" value="NZ_LT629688.1"/>
</dbReference>
<proteinExistence type="predicted"/>
<dbReference type="OrthoDB" id="4310518at2"/>
<evidence type="ECO:0000259" key="1">
    <source>
        <dbReference type="Pfam" id="PF04480"/>
    </source>
</evidence>
<keyword evidence="2" id="KW-0255">Endonuclease</keyword>
<dbReference type="Proteomes" id="UP000198546">
    <property type="component" value="Chromosome i"/>
</dbReference>
<organism evidence="2 3">
    <name type="scientific">Auraticoccus monumenti</name>
    <dbReference type="NCBI Taxonomy" id="675864"/>
    <lineage>
        <taxon>Bacteria</taxon>
        <taxon>Bacillati</taxon>
        <taxon>Actinomycetota</taxon>
        <taxon>Actinomycetes</taxon>
        <taxon>Propionibacteriales</taxon>
        <taxon>Propionibacteriaceae</taxon>
        <taxon>Auraticoccus</taxon>
    </lineage>
</organism>
<name>A0A1G6Z5V7_9ACTN</name>
<keyword evidence="3" id="KW-1185">Reference proteome</keyword>
<reference evidence="2 3" key="1">
    <citation type="submission" date="2016-10" db="EMBL/GenBank/DDBJ databases">
        <authorList>
            <person name="de Groot N.N."/>
        </authorList>
    </citation>
    <scope>NUCLEOTIDE SEQUENCE [LARGE SCALE GENOMIC DNA]</scope>
    <source>
        <strain evidence="2 3">MON 2.2</strain>
    </source>
</reference>
<keyword evidence="2" id="KW-0378">Hydrolase</keyword>